<name>A0A9N8J6W6_9FLAO</name>
<sequence>METRNSNSDFFHDENDRHENKIWSPTVDSRLHSQDRNPDEDKEYGNTHANDPAQKPNTGDWGDESDFEENEETDENFGNDNSGGAGSTGSESTNSGSN</sequence>
<dbReference type="Proteomes" id="UP000533639">
    <property type="component" value="Unassembled WGS sequence"/>
</dbReference>
<evidence type="ECO:0000313" key="3">
    <source>
        <dbReference type="Proteomes" id="UP000533639"/>
    </source>
</evidence>
<feature type="compositionally biased region" description="Low complexity" evidence="1">
    <location>
        <begin position="88"/>
        <end position="98"/>
    </location>
</feature>
<accession>A0A9N8J6W6</accession>
<dbReference type="RefSeq" id="WP_180860515.1">
    <property type="nucleotide sequence ID" value="NZ_CAIJDE010000060.1"/>
</dbReference>
<proteinExistence type="predicted"/>
<comment type="caution">
    <text evidence="2">The sequence shown here is derived from an EMBL/GenBank/DDBJ whole genome shotgun (WGS) entry which is preliminary data.</text>
</comment>
<reference evidence="2 3" key="1">
    <citation type="submission" date="2020-06" db="EMBL/GenBank/DDBJ databases">
        <authorList>
            <person name="Criscuolo A."/>
        </authorList>
    </citation>
    <scope>NUCLEOTIDE SEQUENCE [LARGE SCALE GENOMIC DNA]</scope>
    <source>
        <strain evidence="2">PXU-55</strain>
    </source>
</reference>
<feature type="compositionally biased region" description="Acidic residues" evidence="1">
    <location>
        <begin position="61"/>
        <end position="77"/>
    </location>
</feature>
<feature type="compositionally biased region" description="Basic and acidic residues" evidence="1">
    <location>
        <begin position="10"/>
        <end position="21"/>
    </location>
</feature>
<feature type="region of interest" description="Disordered" evidence="1">
    <location>
        <begin position="1"/>
        <end position="98"/>
    </location>
</feature>
<dbReference type="EMBL" id="CAIJDE010000060">
    <property type="protein sequence ID" value="CAC9976227.1"/>
    <property type="molecule type" value="Genomic_DNA"/>
</dbReference>
<evidence type="ECO:0000313" key="2">
    <source>
        <dbReference type="EMBL" id="CAC9976227.1"/>
    </source>
</evidence>
<evidence type="ECO:0000256" key="1">
    <source>
        <dbReference type="SAM" id="MobiDB-lite"/>
    </source>
</evidence>
<feature type="compositionally biased region" description="Basic and acidic residues" evidence="1">
    <location>
        <begin position="29"/>
        <end position="45"/>
    </location>
</feature>
<organism evidence="2 3">
    <name type="scientific">Flavobacterium panici</name>
    <dbReference type="NCBI Taxonomy" id="2654843"/>
    <lineage>
        <taxon>Bacteria</taxon>
        <taxon>Pseudomonadati</taxon>
        <taxon>Bacteroidota</taxon>
        <taxon>Flavobacteriia</taxon>
        <taxon>Flavobacteriales</taxon>
        <taxon>Flavobacteriaceae</taxon>
        <taxon>Flavobacterium</taxon>
    </lineage>
</organism>
<dbReference type="AlphaFoldDB" id="A0A9N8J6W6"/>
<keyword evidence="3" id="KW-1185">Reference proteome</keyword>
<protein>
    <submittedName>
        <fullName evidence="2">Uncharacterized protein</fullName>
    </submittedName>
</protein>
<gene>
    <name evidence="2" type="ORF">FLAPXU55_03951</name>
</gene>